<evidence type="ECO:0000256" key="2">
    <source>
        <dbReference type="ARBA" id="ARBA00022475"/>
    </source>
</evidence>
<evidence type="ECO:0000256" key="8">
    <source>
        <dbReference type="SAM" id="MobiDB-lite"/>
    </source>
</evidence>
<proteinExistence type="predicted"/>
<dbReference type="RefSeq" id="WP_166099308.1">
    <property type="nucleotide sequence ID" value="NZ_BMMY01000005.1"/>
</dbReference>
<dbReference type="AlphaFoldDB" id="A0A7G9R1K1"/>
<evidence type="ECO:0000256" key="9">
    <source>
        <dbReference type="SAM" id="Phobius"/>
    </source>
</evidence>
<dbReference type="Pfam" id="PF13231">
    <property type="entry name" value="PMT_2"/>
    <property type="match status" value="1"/>
</dbReference>
<keyword evidence="6 9" id="KW-1133">Transmembrane helix</keyword>
<feature type="domain" description="Glycosyltransferase RgtA/B/C/D-like" evidence="10">
    <location>
        <begin position="107"/>
        <end position="261"/>
    </location>
</feature>
<feature type="transmembrane region" description="Helical" evidence="9">
    <location>
        <begin position="390"/>
        <end position="408"/>
    </location>
</feature>
<feature type="transmembrane region" description="Helical" evidence="9">
    <location>
        <begin position="49"/>
        <end position="67"/>
    </location>
</feature>
<evidence type="ECO:0000256" key="5">
    <source>
        <dbReference type="ARBA" id="ARBA00022692"/>
    </source>
</evidence>
<feature type="transmembrane region" description="Helical" evidence="9">
    <location>
        <begin position="157"/>
        <end position="175"/>
    </location>
</feature>
<evidence type="ECO:0000313" key="13">
    <source>
        <dbReference type="Proteomes" id="UP000515976"/>
    </source>
</evidence>
<feature type="transmembrane region" description="Helical" evidence="9">
    <location>
        <begin position="473"/>
        <end position="492"/>
    </location>
</feature>
<feature type="compositionally biased region" description="Gly residues" evidence="8">
    <location>
        <begin position="563"/>
        <end position="581"/>
    </location>
</feature>
<accession>A0A7G9R1K1</accession>
<feature type="transmembrane region" description="Helical" evidence="9">
    <location>
        <begin position="364"/>
        <end position="384"/>
    </location>
</feature>
<keyword evidence="5 9" id="KW-0812">Transmembrane</keyword>
<evidence type="ECO:0000256" key="4">
    <source>
        <dbReference type="ARBA" id="ARBA00022679"/>
    </source>
</evidence>
<evidence type="ECO:0000256" key="3">
    <source>
        <dbReference type="ARBA" id="ARBA00022676"/>
    </source>
</evidence>
<keyword evidence="13" id="KW-1185">Reference proteome</keyword>
<dbReference type="PANTHER" id="PTHR33908:SF3">
    <property type="entry name" value="UNDECAPRENYL PHOSPHATE-ALPHA-4-AMINO-4-DEOXY-L-ARABINOSE ARABINOSYL TRANSFERASE"/>
    <property type="match status" value="1"/>
</dbReference>
<dbReference type="Proteomes" id="UP000515976">
    <property type="component" value="Chromosome"/>
</dbReference>
<keyword evidence="7 9" id="KW-0472">Membrane</keyword>
<feature type="region of interest" description="Disordered" evidence="8">
    <location>
        <begin position="507"/>
        <end position="586"/>
    </location>
</feature>
<feature type="domain" description="Putative mannosyltransferase YkcA/B-like C-terminal" evidence="11">
    <location>
        <begin position="594"/>
        <end position="683"/>
    </location>
</feature>
<protein>
    <submittedName>
        <fullName evidence="12">Glycosyltransferase family 39 protein</fullName>
    </submittedName>
</protein>
<name>A0A7G9R1K1_9MICO</name>
<feature type="transmembrane region" description="Helical" evidence="9">
    <location>
        <begin position="182"/>
        <end position="199"/>
    </location>
</feature>
<keyword evidence="2" id="KW-1003">Cell membrane</keyword>
<feature type="transmembrane region" description="Helical" evidence="9">
    <location>
        <begin position="335"/>
        <end position="352"/>
    </location>
</feature>
<evidence type="ECO:0000256" key="6">
    <source>
        <dbReference type="ARBA" id="ARBA00022989"/>
    </source>
</evidence>
<dbReference type="KEGG" id="pei:H9L10_15060"/>
<dbReference type="InterPro" id="IPR038731">
    <property type="entry name" value="RgtA/B/C-like"/>
</dbReference>
<keyword evidence="4 12" id="KW-0808">Transferase</keyword>
<sequence length="705" mass="71303">MDTATLPEATPAGAPDARAPLGPTAADPAGPRGGRLRHLVRGPEADPAWARPALLALLVVTAVAYLWNLTASGWANAFYSAAVQAGSTSWKAFFFGSLDASNAITVDKPPASLWAMALSVRLFGLSSFAILLPQVLMGIGTVAVVHATVRRHFEHGAALLAGGALALTPVAVLMFRFNNPDALLTLLMALAVWATLRALEAGSYRWIALAGVFAGFGFLTKTLQVFLVVPAVAVVWMVCADTPLRRRVVGGLLSVGAFLVSAGWWVAVVELVPASWRPYIGGSQTNSFLELTFGYNGFGRLDGSEVGRVGGGGGGGFSSGTGLFRMFDSSVGGQISWLLPAALVFLVGGLVMRARAPRTDARRAGYLAMGLWLLTTALVFSFMQGIFHEYYTVALAPAIAALVGMGAGEAWDRRHDTVGALTLAAGTAAASVWGFVLLSGTTAYGGWLRFTVLALGLAATALFLVVGRLHVRALAGLGVMAVVAGLAGPAAYTASTLATGHSGSIVTAGPSSSGGPGGGFGGGPGGGAPGGTAPGGTTQGGTAPGGTTQTNPNGGTSPFAGGTQPGGSAPGAGGSAGGGMSGLLDASTPDADVVEALEADADQYTWVAAAVGSQNAAGLQLATEEPVMAIGGFNGSDPYPTLEQFQQYVADGQIHYFLAGGGFGGQQGGSDVADEINNWVSQNYTEVTIGGETFYDLTQPTGSGQ</sequence>
<gene>
    <name evidence="12" type="ORF">H9L10_15060</name>
</gene>
<dbReference type="InterPro" id="IPR056785">
    <property type="entry name" value="YkcA/B-like_C"/>
</dbReference>
<evidence type="ECO:0000259" key="10">
    <source>
        <dbReference type="Pfam" id="PF13231"/>
    </source>
</evidence>
<organism evidence="12 13">
    <name type="scientific">Phycicoccus endophyticus</name>
    <dbReference type="NCBI Taxonomy" id="1690220"/>
    <lineage>
        <taxon>Bacteria</taxon>
        <taxon>Bacillati</taxon>
        <taxon>Actinomycetota</taxon>
        <taxon>Actinomycetes</taxon>
        <taxon>Micrococcales</taxon>
        <taxon>Intrasporangiaceae</taxon>
        <taxon>Phycicoccus</taxon>
    </lineage>
</organism>
<reference evidence="12 13" key="1">
    <citation type="submission" date="2020-08" db="EMBL/GenBank/DDBJ databases">
        <title>Genome sequence of Phycicoccus endophyticus JCM 31784T.</title>
        <authorList>
            <person name="Hyun D.-W."/>
            <person name="Bae J.-W."/>
        </authorList>
    </citation>
    <scope>NUCLEOTIDE SEQUENCE [LARGE SCALE GENOMIC DNA]</scope>
    <source>
        <strain evidence="12 13">JCM 31784</strain>
    </source>
</reference>
<dbReference type="InterPro" id="IPR050297">
    <property type="entry name" value="LipidA_mod_glycosyltrf_83"/>
</dbReference>
<feature type="transmembrane region" description="Helical" evidence="9">
    <location>
        <begin position="248"/>
        <end position="267"/>
    </location>
</feature>
<feature type="transmembrane region" description="Helical" evidence="9">
    <location>
        <begin position="446"/>
        <end position="466"/>
    </location>
</feature>
<dbReference type="Pfam" id="PF24878">
    <property type="entry name" value="YkcB_C"/>
    <property type="match status" value="1"/>
</dbReference>
<evidence type="ECO:0000256" key="7">
    <source>
        <dbReference type="ARBA" id="ARBA00023136"/>
    </source>
</evidence>
<feature type="compositionally biased region" description="Gly residues" evidence="8">
    <location>
        <begin position="512"/>
        <end position="544"/>
    </location>
</feature>
<dbReference type="PANTHER" id="PTHR33908">
    <property type="entry name" value="MANNOSYLTRANSFERASE YKCB-RELATED"/>
    <property type="match status" value="1"/>
</dbReference>
<evidence type="ECO:0000256" key="1">
    <source>
        <dbReference type="ARBA" id="ARBA00004651"/>
    </source>
</evidence>
<dbReference type="EMBL" id="CP060712">
    <property type="protein sequence ID" value="QNN49476.1"/>
    <property type="molecule type" value="Genomic_DNA"/>
</dbReference>
<feature type="transmembrane region" description="Helical" evidence="9">
    <location>
        <begin position="420"/>
        <end position="440"/>
    </location>
</feature>
<feature type="compositionally biased region" description="Low complexity" evidence="8">
    <location>
        <begin position="545"/>
        <end position="562"/>
    </location>
</feature>
<feature type="transmembrane region" description="Helical" evidence="9">
    <location>
        <begin position="205"/>
        <end position="236"/>
    </location>
</feature>
<dbReference type="GO" id="GO:0010041">
    <property type="term" value="P:response to iron(III) ion"/>
    <property type="evidence" value="ECO:0007669"/>
    <property type="project" value="TreeGrafter"/>
</dbReference>
<feature type="transmembrane region" description="Helical" evidence="9">
    <location>
        <begin position="122"/>
        <end position="145"/>
    </location>
</feature>
<dbReference type="GO" id="GO:0016763">
    <property type="term" value="F:pentosyltransferase activity"/>
    <property type="evidence" value="ECO:0007669"/>
    <property type="project" value="TreeGrafter"/>
</dbReference>
<keyword evidence="3" id="KW-0328">Glycosyltransferase</keyword>
<feature type="region of interest" description="Disordered" evidence="8">
    <location>
        <begin position="1"/>
        <end position="38"/>
    </location>
</feature>
<dbReference type="GO" id="GO:0005886">
    <property type="term" value="C:plasma membrane"/>
    <property type="evidence" value="ECO:0007669"/>
    <property type="project" value="UniProtKB-SubCell"/>
</dbReference>
<dbReference type="GO" id="GO:0009103">
    <property type="term" value="P:lipopolysaccharide biosynthetic process"/>
    <property type="evidence" value="ECO:0007669"/>
    <property type="project" value="UniProtKB-ARBA"/>
</dbReference>
<evidence type="ECO:0000259" key="11">
    <source>
        <dbReference type="Pfam" id="PF24878"/>
    </source>
</evidence>
<comment type="subcellular location">
    <subcellularLocation>
        <location evidence="1">Cell membrane</location>
        <topology evidence="1">Multi-pass membrane protein</topology>
    </subcellularLocation>
</comment>
<evidence type="ECO:0000313" key="12">
    <source>
        <dbReference type="EMBL" id="QNN49476.1"/>
    </source>
</evidence>